<dbReference type="InterPro" id="IPR022042">
    <property type="entry name" value="snRNA-activating_su3"/>
</dbReference>
<dbReference type="PANTHER" id="PTHR13421">
    <property type="entry name" value="SNRNA-ACTIVATING PROTEIN COMPLEX SUBUNIT 3"/>
    <property type="match status" value="1"/>
</dbReference>
<dbReference type="EMBL" id="KN553829">
    <property type="protein sequence ID" value="KHJ89735.1"/>
    <property type="molecule type" value="Genomic_DNA"/>
</dbReference>
<sequence>MLRGDSTLMSLRQKIVSVMLMYLLFDSMYNRILQLCICDSVVDLEDGKELEPIDQNRTHMLLYPSSFIFIHDTFYVDYSLPNSQDISVPIREFMARKKCFDPVTSRDIAGVKIIDLKLRLGQPYVFQHSGTCEHLLIFHDLRLMERTDVQDLERYPMVVYEKKGDTRCAACKRGFAAFVVEECERLPSPYMMFCEACFREFFFMHGHKIGKFRAYPYMPINRFTIL</sequence>
<dbReference type="GO" id="GO:0042795">
    <property type="term" value="P:snRNA transcription by RNA polymerase II"/>
    <property type="evidence" value="ECO:0007669"/>
    <property type="project" value="TreeGrafter"/>
</dbReference>
<dbReference type="PANTHER" id="PTHR13421:SF22">
    <property type="entry name" value="SNRNA-ACTIVATING PROTEIN COMPLEX SUBUNIT 3"/>
    <property type="match status" value="1"/>
</dbReference>
<protein>
    <submittedName>
        <fullName evidence="1">Uncharacterized protein</fullName>
    </submittedName>
</protein>
<dbReference type="GO" id="GO:0000978">
    <property type="term" value="F:RNA polymerase II cis-regulatory region sequence-specific DNA binding"/>
    <property type="evidence" value="ECO:0007669"/>
    <property type="project" value="TreeGrafter"/>
</dbReference>
<accession>A0A0B1T2X6</accession>
<proteinExistence type="predicted"/>
<dbReference type="Proteomes" id="UP000053660">
    <property type="component" value="Unassembled WGS sequence"/>
</dbReference>
<dbReference type="GO" id="GO:0042796">
    <property type="term" value="P:snRNA transcription by RNA polymerase III"/>
    <property type="evidence" value="ECO:0007669"/>
    <property type="project" value="TreeGrafter"/>
</dbReference>
<dbReference type="GO" id="GO:0001006">
    <property type="term" value="F:RNA polymerase III type 3 promoter sequence-specific DNA binding"/>
    <property type="evidence" value="ECO:0007669"/>
    <property type="project" value="TreeGrafter"/>
</dbReference>
<dbReference type="AlphaFoldDB" id="A0A0B1T2X6"/>
<dbReference type="GO" id="GO:0019185">
    <property type="term" value="C:snRNA-activating protein complex"/>
    <property type="evidence" value="ECO:0007669"/>
    <property type="project" value="TreeGrafter"/>
</dbReference>
<evidence type="ECO:0000313" key="2">
    <source>
        <dbReference type="Proteomes" id="UP000053660"/>
    </source>
</evidence>
<evidence type="ECO:0000313" key="1">
    <source>
        <dbReference type="EMBL" id="KHJ89735.1"/>
    </source>
</evidence>
<reference evidence="1 2" key="1">
    <citation type="submission" date="2014-03" db="EMBL/GenBank/DDBJ databases">
        <title>Draft genome of the hookworm Oesophagostomum dentatum.</title>
        <authorList>
            <person name="Mitreva M."/>
        </authorList>
    </citation>
    <scope>NUCLEOTIDE SEQUENCE [LARGE SCALE GENOMIC DNA]</scope>
    <source>
        <strain evidence="1 2">OD-Hann</strain>
    </source>
</reference>
<dbReference type="GO" id="GO:0001046">
    <property type="term" value="F:core promoter sequence-specific DNA binding"/>
    <property type="evidence" value="ECO:0007669"/>
    <property type="project" value="TreeGrafter"/>
</dbReference>
<dbReference type="Pfam" id="PF12251">
    <property type="entry name" value="SNAPC3"/>
    <property type="match status" value="1"/>
</dbReference>
<keyword evidence="2" id="KW-1185">Reference proteome</keyword>
<gene>
    <name evidence="1" type="ORF">OESDEN_10434</name>
</gene>
<organism evidence="1 2">
    <name type="scientific">Oesophagostomum dentatum</name>
    <name type="common">Nodular worm</name>
    <dbReference type="NCBI Taxonomy" id="61180"/>
    <lineage>
        <taxon>Eukaryota</taxon>
        <taxon>Metazoa</taxon>
        <taxon>Ecdysozoa</taxon>
        <taxon>Nematoda</taxon>
        <taxon>Chromadorea</taxon>
        <taxon>Rhabditida</taxon>
        <taxon>Rhabditina</taxon>
        <taxon>Rhabditomorpha</taxon>
        <taxon>Strongyloidea</taxon>
        <taxon>Strongylidae</taxon>
        <taxon>Oesophagostomum</taxon>
    </lineage>
</organism>
<dbReference type="GO" id="GO:0003681">
    <property type="term" value="F:bent DNA binding"/>
    <property type="evidence" value="ECO:0007669"/>
    <property type="project" value="TreeGrafter"/>
</dbReference>
<name>A0A0B1T2X6_OESDE</name>
<dbReference type="OrthoDB" id="9972728at2759"/>